<dbReference type="Pfam" id="PF13041">
    <property type="entry name" value="PPR_2"/>
    <property type="match status" value="4"/>
</dbReference>
<dbReference type="FunFam" id="1.25.40.10:FF:000090">
    <property type="entry name" value="Pentatricopeptide repeat-containing protein, chloroplastic"/>
    <property type="match status" value="1"/>
</dbReference>
<feature type="repeat" description="PPR" evidence="3">
    <location>
        <begin position="109"/>
        <end position="143"/>
    </location>
</feature>
<sequence length="719" mass="80878">MKSKLKNLVKFNRLLAELTHSNRCRDSLKLFSEIHSSHSLRPDHYTLSTILTACANLRNITFGNQLHAHAIQTGLKVYSHVANTLLSLYAKAEDLNSVRWVFGEIEYPDVYSWTTLLSACTRLGNIDYAYELFDEMPRSDVEIWNAIITGCAENGNEQVAINLFRQMHLVGVRHDNYTFASILSLCSLELLDYGRHVHSAVIKTGFLVRTSVVNSLITMYFNCKNVADACEVFKQTEAAVRDHITFNVMIDGLVSMERNEEAFMMFREMQGACVIPTELTFVSVLSSCSSVRVGCQIHAQAIKASFIAYTSVSNATMTMYAGCRDLLASQTIFERLQEKDLISWNIMISSYAQENLGHSAILTYLQMRRAGIEPDQFTYGSLIAASGYSEFVELIHSLVSKSGLMTIEVCNSLVSTYSRHGKIKQAYQIFHDISYKNLISWNCIISGFLISGCPEQSLELFCEFLKTELNPNVYTLSLILSICASITALRHGKQVHGYIFRHGFSLEISLSNALITMYAKCGILDRSLEVFNMMFDRDTVSWNALISAYARHGQGKEAVCCFETMQDSPLVKPDEATFTAVLSACSHAGLVDDGTRIFNLMVNKHSFLPNADHFSCIVDLLGRSGYLDEAERMINSEHFKGHPNMWWSLFSACAAHGNLRLGRTVARLLLETENNIPSVYVLLSNIYAAAGHWQEAADLRDIMRNNRTMKQPGCSWIRF</sequence>
<dbReference type="PANTHER" id="PTHR24015">
    <property type="entry name" value="OS07G0578800 PROTEIN-RELATED"/>
    <property type="match status" value="1"/>
</dbReference>
<comment type="similarity">
    <text evidence="2">Belongs to the PPR family. PCMP-E subfamily.</text>
</comment>
<accession>A0AAD7KR93</accession>
<dbReference type="Gene3D" id="1.25.40.10">
    <property type="entry name" value="Tetratricopeptide repeat domain"/>
    <property type="match status" value="6"/>
</dbReference>
<feature type="repeat" description="PPR" evidence="3">
    <location>
        <begin position="437"/>
        <end position="471"/>
    </location>
</feature>
<keyword evidence="5" id="KW-1185">Reference proteome</keyword>
<dbReference type="EMBL" id="JARAOO010000014">
    <property type="protein sequence ID" value="KAJ7944559.1"/>
    <property type="molecule type" value="Genomic_DNA"/>
</dbReference>
<dbReference type="GO" id="GO:0009451">
    <property type="term" value="P:RNA modification"/>
    <property type="evidence" value="ECO:0007669"/>
    <property type="project" value="InterPro"/>
</dbReference>
<dbReference type="FunFam" id="1.25.40.10:FF:000196">
    <property type="entry name" value="Pentatricopeptide repeat-containing protein At4g14850"/>
    <property type="match status" value="1"/>
</dbReference>
<name>A0AAD7KR93_QUISA</name>
<dbReference type="Pfam" id="PF01535">
    <property type="entry name" value="PPR"/>
    <property type="match status" value="3"/>
</dbReference>
<dbReference type="Pfam" id="PF20431">
    <property type="entry name" value="E_motif"/>
    <property type="match status" value="1"/>
</dbReference>
<dbReference type="PROSITE" id="PS51375">
    <property type="entry name" value="PPR"/>
    <property type="match status" value="6"/>
</dbReference>
<dbReference type="InterPro" id="IPR002885">
    <property type="entry name" value="PPR_rpt"/>
</dbReference>
<proteinExistence type="inferred from homology"/>
<evidence type="ECO:0000256" key="1">
    <source>
        <dbReference type="ARBA" id="ARBA00022737"/>
    </source>
</evidence>
<dbReference type="PANTHER" id="PTHR24015:SF548">
    <property type="entry name" value="OS08G0340900 PROTEIN"/>
    <property type="match status" value="1"/>
</dbReference>
<dbReference type="AlphaFoldDB" id="A0AAD7KR93"/>
<keyword evidence="1" id="KW-0677">Repeat</keyword>
<dbReference type="FunFam" id="1.25.40.10:FF:001174">
    <property type="entry name" value="Pentatricopeptide repeat-containing protein At3g49740"/>
    <property type="match status" value="1"/>
</dbReference>
<evidence type="ECO:0000313" key="4">
    <source>
        <dbReference type="EMBL" id="KAJ7944559.1"/>
    </source>
</evidence>
<feature type="repeat" description="PPR" evidence="3">
    <location>
        <begin position="340"/>
        <end position="374"/>
    </location>
</feature>
<reference evidence="4" key="1">
    <citation type="journal article" date="2023" name="Science">
        <title>Elucidation of the pathway for biosynthesis of saponin adjuvants from the soapbark tree.</title>
        <authorList>
            <person name="Reed J."/>
            <person name="Orme A."/>
            <person name="El-Demerdash A."/>
            <person name="Owen C."/>
            <person name="Martin L.B.B."/>
            <person name="Misra R.C."/>
            <person name="Kikuchi S."/>
            <person name="Rejzek M."/>
            <person name="Martin A.C."/>
            <person name="Harkess A."/>
            <person name="Leebens-Mack J."/>
            <person name="Louveau T."/>
            <person name="Stephenson M.J."/>
            <person name="Osbourn A."/>
        </authorList>
    </citation>
    <scope>NUCLEOTIDE SEQUENCE</scope>
    <source>
        <strain evidence="4">S10</strain>
    </source>
</reference>
<dbReference type="InterPro" id="IPR011990">
    <property type="entry name" value="TPR-like_helical_dom_sf"/>
</dbReference>
<evidence type="ECO:0000313" key="5">
    <source>
        <dbReference type="Proteomes" id="UP001163823"/>
    </source>
</evidence>
<feature type="repeat" description="PPR" evidence="3">
    <location>
        <begin position="574"/>
        <end position="608"/>
    </location>
</feature>
<comment type="caution">
    <text evidence="4">The sequence shown here is derived from an EMBL/GenBank/DDBJ whole genome shotgun (WGS) entry which is preliminary data.</text>
</comment>
<dbReference type="InterPro" id="IPR046848">
    <property type="entry name" value="E_motif"/>
</dbReference>
<evidence type="ECO:0000256" key="3">
    <source>
        <dbReference type="PROSITE-ProRule" id="PRU00708"/>
    </source>
</evidence>
<organism evidence="4 5">
    <name type="scientific">Quillaja saponaria</name>
    <name type="common">Soap bark tree</name>
    <dbReference type="NCBI Taxonomy" id="32244"/>
    <lineage>
        <taxon>Eukaryota</taxon>
        <taxon>Viridiplantae</taxon>
        <taxon>Streptophyta</taxon>
        <taxon>Embryophyta</taxon>
        <taxon>Tracheophyta</taxon>
        <taxon>Spermatophyta</taxon>
        <taxon>Magnoliopsida</taxon>
        <taxon>eudicotyledons</taxon>
        <taxon>Gunneridae</taxon>
        <taxon>Pentapetalae</taxon>
        <taxon>rosids</taxon>
        <taxon>fabids</taxon>
        <taxon>Fabales</taxon>
        <taxon>Quillajaceae</taxon>
        <taxon>Quillaja</taxon>
    </lineage>
</organism>
<feature type="repeat" description="PPR" evidence="3">
    <location>
        <begin position="242"/>
        <end position="276"/>
    </location>
</feature>
<evidence type="ECO:0000256" key="2">
    <source>
        <dbReference type="ARBA" id="ARBA00061659"/>
    </source>
</evidence>
<protein>
    <submittedName>
        <fullName evidence="4">Pentatricopeptide repeat-containing protein</fullName>
    </submittedName>
</protein>
<gene>
    <name evidence="4" type="ORF">O6P43_033939</name>
</gene>
<dbReference type="NCBIfam" id="TIGR00756">
    <property type="entry name" value="PPR"/>
    <property type="match status" value="7"/>
</dbReference>
<feature type="repeat" description="PPR" evidence="3">
    <location>
        <begin position="538"/>
        <end position="572"/>
    </location>
</feature>
<dbReference type="Pfam" id="PF12854">
    <property type="entry name" value="PPR_1"/>
    <property type="match status" value="1"/>
</dbReference>
<dbReference type="InterPro" id="IPR046960">
    <property type="entry name" value="PPR_At4g14850-like_plant"/>
</dbReference>
<dbReference type="Proteomes" id="UP001163823">
    <property type="component" value="Chromosome 14"/>
</dbReference>
<dbReference type="GO" id="GO:0003723">
    <property type="term" value="F:RNA binding"/>
    <property type="evidence" value="ECO:0007669"/>
    <property type="project" value="InterPro"/>
</dbReference>